<organism evidence="2 3">
    <name type="scientific">Diversispora epigaea</name>
    <dbReference type="NCBI Taxonomy" id="1348612"/>
    <lineage>
        <taxon>Eukaryota</taxon>
        <taxon>Fungi</taxon>
        <taxon>Fungi incertae sedis</taxon>
        <taxon>Mucoromycota</taxon>
        <taxon>Glomeromycotina</taxon>
        <taxon>Glomeromycetes</taxon>
        <taxon>Diversisporales</taxon>
        <taxon>Diversisporaceae</taxon>
        <taxon>Diversispora</taxon>
    </lineage>
</organism>
<reference evidence="2 3" key="1">
    <citation type="submission" date="2018-08" db="EMBL/GenBank/DDBJ databases">
        <title>Genome and evolution of the arbuscular mycorrhizal fungus Diversispora epigaea (formerly Glomus versiforme) and its bacterial endosymbionts.</title>
        <authorList>
            <person name="Sun X."/>
            <person name="Fei Z."/>
            <person name="Harrison M."/>
        </authorList>
    </citation>
    <scope>NUCLEOTIDE SEQUENCE [LARGE SCALE GENOMIC DNA]</scope>
    <source>
        <strain evidence="2 3">IT104</strain>
    </source>
</reference>
<evidence type="ECO:0008006" key="4">
    <source>
        <dbReference type="Google" id="ProtNLM"/>
    </source>
</evidence>
<protein>
    <recommendedName>
        <fullName evidence="4">HCP-like protein</fullName>
    </recommendedName>
</protein>
<name>A0A397HXH4_9GLOM</name>
<dbReference type="OrthoDB" id="272077at2759"/>
<dbReference type="Gene3D" id="1.25.40.10">
    <property type="entry name" value="Tetratricopeptide repeat domain"/>
    <property type="match status" value="3"/>
</dbReference>
<dbReference type="Proteomes" id="UP000266861">
    <property type="component" value="Unassembled WGS sequence"/>
</dbReference>
<evidence type="ECO:0000313" key="2">
    <source>
        <dbReference type="EMBL" id="RHZ65793.1"/>
    </source>
</evidence>
<comment type="similarity">
    <text evidence="1">Belongs to the sel-1 family.</text>
</comment>
<dbReference type="EMBL" id="PQFF01000285">
    <property type="protein sequence ID" value="RHZ65793.1"/>
    <property type="molecule type" value="Genomic_DNA"/>
</dbReference>
<evidence type="ECO:0000256" key="1">
    <source>
        <dbReference type="ARBA" id="ARBA00038101"/>
    </source>
</evidence>
<dbReference type="SUPFAM" id="SSF81901">
    <property type="entry name" value="HCP-like"/>
    <property type="match status" value="3"/>
</dbReference>
<dbReference type="InterPro" id="IPR006597">
    <property type="entry name" value="Sel1-like"/>
</dbReference>
<comment type="caution">
    <text evidence="2">The sequence shown here is derived from an EMBL/GenBank/DDBJ whole genome shotgun (WGS) entry which is preliminary data.</text>
</comment>
<proteinExistence type="inferred from homology"/>
<dbReference type="Pfam" id="PF08238">
    <property type="entry name" value="Sel1"/>
    <property type="match status" value="7"/>
</dbReference>
<dbReference type="PANTHER" id="PTHR11102">
    <property type="entry name" value="SEL-1-LIKE PROTEIN"/>
    <property type="match status" value="1"/>
</dbReference>
<accession>A0A397HXH4</accession>
<dbReference type="InterPro" id="IPR050767">
    <property type="entry name" value="Sel1_AlgK"/>
</dbReference>
<keyword evidence="3" id="KW-1185">Reference proteome</keyword>
<dbReference type="InterPro" id="IPR011990">
    <property type="entry name" value="TPR-like_helical_dom_sf"/>
</dbReference>
<dbReference type="STRING" id="1348612.A0A397HXH4"/>
<dbReference type="SMART" id="SM00671">
    <property type="entry name" value="SEL1"/>
    <property type="match status" value="3"/>
</dbReference>
<evidence type="ECO:0000313" key="3">
    <source>
        <dbReference type="Proteomes" id="UP000266861"/>
    </source>
</evidence>
<dbReference type="AlphaFoldDB" id="A0A397HXH4"/>
<dbReference type="PANTHER" id="PTHR11102:SF160">
    <property type="entry name" value="ERAD-ASSOCIATED E3 UBIQUITIN-PROTEIN LIGASE COMPONENT HRD3"/>
    <property type="match status" value="1"/>
</dbReference>
<gene>
    <name evidence="2" type="ORF">Glove_311g66</name>
</gene>
<sequence>MENEIEKKTFQLFMKSAEGGDHVDQNNLGDCYRNAFQWYMKSAEEENRTAQCNLGHCYNIIKGSELSKMKSKHFRGGSIQGQYKCNLRDCYRNGIGTIKDEKKAFECNGIGTTKDEKSYTWNQLKEEIMWVRIILEIVIAIETIKDEKKTFQLYMKSAEEENRTAQCNLGYCYNKGIGIIKDCYRNGVGTTKDEKEAFQWYMKSAEGGNSRVLKSAEEGNTDGQNKLGYCYLLAEGGNSDGQYSLANCYFYGIGTTKDKKKALMEKEFQ</sequence>